<evidence type="ECO:0000256" key="3">
    <source>
        <dbReference type="PIRSR" id="PIRSR602401-1"/>
    </source>
</evidence>
<keyword evidence="4" id="KW-0560">Oxidoreductase</keyword>
<comment type="cofactor">
    <cofactor evidence="1 3">
        <name>heme</name>
        <dbReference type="ChEBI" id="CHEBI:30413"/>
    </cofactor>
</comment>
<evidence type="ECO:0008006" key="6">
    <source>
        <dbReference type="Google" id="ProtNLM"/>
    </source>
</evidence>
<dbReference type="GO" id="GO:0020037">
    <property type="term" value="F:heme binding"/>
    <property type="evidence" value="ECO:0007669"/>
    <property type="project" value="InterPro"/>
</dbReference>
<accession>A0A7S2KL23</accession>
<dbReference type="PANTHER" id="PTHR24305">
    <property type="entry name" value="CYTOCHROME P450"/>
    <property type="match status" value="1"/>
</dbReference>
<keyword evidence="3 4" id="KW-0349">Heme</keyword>
<protein>
    <recommendedName>
        <fullName evidence="6">Cytochrome P450</fullName>
    </recommendedName>
</protein>
<evidence type="ECO:0000256" key="2">
    <source>
        <dbReference type="ARBA" id="ARBA00010617"/>
    </source>
</evidence>
<comment type="similarity">
    <text evidence="2 4">Belongs to the cytochrome P450 family.</text>
</comment>
<dbReference type="AlphaFoldDB" id="A0A7S2KL23"/>
<dbReference type="InterPro" id="IPR050121">
    <property type="entry name" value="Cytochrome_P450_monoxygenase"/>
</dbReference>
<dbReference type="PRINTS" id="PR00385">
    <property type="entry name" value="P450"/>
</dbReference>
<dbReference type="SUPFAM" id="SSF48264">
    <property type="entry name" value="Cytochrome P450"/>
    <property type="match status" value="1"/>
</dbReference>
<evidence type="ECO:0000256" key="1">
    <source>
        <dbReference type="ARBA" id="ARBA00001971"/>
    </source>
</evidence>
<name>A0A7S2KL23_9STRA</name>
<evidence type="ECO:0000256" key="4">
    <source>
        <dbReference type="RuleBase" id="RU000461"/>
    </source>
</evidence>
<dbReference type="GO" id="GO:0016705">
    <property type="term" value="F:oxidoreductase activity, acting on paired donors, with incorporation or reduction of molecular oxygen"/>
    <property type="evidence" value="ECO:0007669"/>
    <property type="project" value="InterPro"/>
</dbReference>
<dbReference type="InterPro" id="IPR001128">
    <property type="entry name" value="Cyt_P450"/>
</dbReference>
<dbReference type="PROSITE" id="PS00086">
    <property type="entry name" value="CYTOCHROME_P450"/>
    <property type="match status" value="1"/>
</dbReference>
<dbReference type="PANTHER" id="PTHR24305:SF166">
    <property type="entry name" value="CYTOCHROME P450 12A4, MITOCHONDRIAL-RELATED"/>
    <property type="match status" value="1"/>
</dbReference>
<organism evidence="5">
    <name type="scientific">Leptocylindrus danicus</name>
    <dbReference type="NCBI Taxonomy" id="163516"/>
    <lineage>
        <taxon>Eukaryota</taxon>
        <taxon>Sar</taxon>
        <taxon>Stramenopiles</taxon>
        <taxon>Ochrophyta</taxon>
        <taxon>Bacillariophyta</taxon>
        <taxon>Coscinodiscophyceae</taxon>
        <taxon>Chaetocerotophycidae</taxon>
        <taxon>Leptocylindrales</taxon>
        <taxon>Leptocylindraceae</taxon>
        <taxon>Leptocylindrus</taxon>
    </lineage>
</organism>
<dbReference type="GO" id="GO:0004497">
    <property type="term" value="F:monooxygenase activity"/>
    <property type="evidence" value="ECO:0007669"/>
    <property type="project" value="UniProtKB-KW"/>
</dbReference>
<feature type="binding site" description="axial binding residue" evidence="3">
    <location>
        <position position="513"/>
    </location>
    <ligand>
        <name>heme</name>
        <dbReference type="ChEBI" id="CHEBI:30413"/>
    </ligand>
    <ligandPart>
        <name>Fe</name>
        <dbReference type="ChEBI" id="CHEBI:18248"/>
    </ligandPart>
</feature>
<sequence>MMHQCRYQIKRQIISNIRSSSSSSKILKTCPFSGRKAIGNSVDGIKAHEESSSSPSAAAAKNPTYFKVPSLPYLGSVGATTYSGMPPLDFSKLYDFLPEMRRRFGNFYSFGFPGLGSKNDSHGTIYVTCDPNEMLKVVRNQGPLPQGLISQQWGVIKWNKDNNFEIVAEEDGLFGQGVHWKRLRNFFQTDLLSPAAAKGYIPGIIEAAQLASRGAPASADNMNYFLNCCAFDLFNTVMFGELTEVADTVSPTDPDNLEFVNSALGGLANGVQLSMSPYQVIIGRELGIETKQYKTMAKNFEAAWEIGKKKIDVFMQKFAEGSLNDNQKASYLARAINRQQKDEMVSVREMQELCFAGLFVAVDTTSSVLSWNLLHIATNSDIQEKVYEELSSLALSSADGRKILNPEMFEKSQMPYFNAVLRETQRMTPSALLALKKTLLDDMEICGRNIPKGSVLMLDSHSVGMDPDNVHDPDTYNPNRWLPDAVEGRKGSSAAVLDHPYARDEFGQGARRCPGSRVAMTEVSVMLSQLILDWKITTEPVIDSWKDVKYESQTMVVPELPTLQFEPRT</sequence>
<dbReference type="EMBL" id="HBGY01015433">
    <property type="protein sequence ID" value="CAD9579987.1"/>
    <property type="molecule type" value="Transcribed_RNA"/>
</dbReference>
<dbReference type="InterPro" id="IPR017972">
    <property type="entry name" value="Cyt_P450_CS"/>
</dbReference>
<keyword evidence="4" id="KW-0503">Monooxygenase</keyword>
<proteinExistence type="inferred from homology"/>
<dbReference type="GO" id="GO:0005506">
    <property type="term" value="F:iron ion binding"/>
    <property type="evidence" value="ECO:0007669"/>
    <property type="project" value="InterPro"/>
</dbReference>
<evidence type="ECO:0000313" key="5">
    <source>
        <dbReference type="EMBL" id="CAD9579987.1"/>
    </source>
</evidence>
<dbReference type="Pfam" id="PF00067">
    <property type="entry name" value="p450"/>
    <property type="match status" value="1"/>
</dbReference>
<gene>
    <name evidence="5" type="ORF">LDAN0321_LOCUS10005</name>
</gene>
<dbReference type="InterPro" id="IPR036396">
    <property type="entry name" value="Cyt_P450_sf"/>
</dbReference>
<reference evidence="5" key="1">
    <citation type="submission" date="2021-01" db="EMBL/GenBank/DDBJ databases">
        <authorList>
            <person name="Corre E."/>
            <person name="Pelletier E."/>
            <person name="Niang G."/>
            <person name="Scheremetjew M."/>
            <person name="Finn R."/>
            <person name="Kale V."/>
            <person name="Holt S."/>
            <person name="Cochrane G."/>
            <person name="Meng A."/>
            <person name="Brown T."/>
            <person name="Cohen L."/>
        </authorList>
    </citation>
    <scope>NUCLEOTIDE SEQUENCE</scope>
    <source>
        <strain evidence="5">B650</strain>
    </source>
</reference>
<keyword evidence="3 4" id="KW-0408">Iron</keyword>
<dbReference type="PRINTS" id="PR00463">
    <property type="entry name" value="EP450I"/>
</dbReference>
<dbReference type="Gene3D" id="1.10.630.10">
    <property type="entry name" value="Cytochrome P450"/>
    <property type="match status" value="1"/>
</dbReference>
<keyword evidence="3 4" id="KW-0479">Metal-binding</keyword>
<dbReference type="InterPro" id="IPR002401">
    <property type="entry name" value="Cyt_P450_E_grp-I"/>
</dbReference>